<sequence length="110" mass="12807">MDEKEVQESQRKDYRPLSSVSTKRQKKLILHCLLPKWKRPPSSSIIHHHRHRFNKVKTQDDYETTERATNVLQPATISVLLPPAIFLLNQGASTIFVTKDSVHNTNHQRN</sequence>
<organism evidence="2 3">
    <name type="scientific">Nephila pilipes</name>
    <name type="common">Giant wood spider</name>
    <name type="synonym">Nephila maculata</name>
    <dbReference type="NCBI Taxonomy" id="299642"/>
    <lineage>
        <taxon>Eukaryota</taxon>
        <taxon>Metazoa</taxon>
        <taxon>Ecdysozoa</taxon>
        <taxon>Arthropoda</taxon>
        <taxon>Chelicerata</taxon>
        <taxon>Arachnida</taxon>
        <taxon>Araneae</taxon>
        <taxon>Araneomorphae</taxon>
        <taxon>Entelegynae</taxon>
        <taxon>Araneoidea</taxon>
        <taxon>Nephilidae</taxon>
        <taxon>Nephila</taxon>
    </lineage>
</organism>
<evidence type="ECO:0000313" key="2">
    <source>
        <dbReference type="EMBL" id="GFS87266.1"/>
    </source>
</evidence>
<proteinExistence type="predicted"/>
<evidence type="ECO:0000256" key="1">
    <source>
        <dbReference type="SAM" id="MobiDB-lite"/>
    </source>
</evidence>
<dbReference type="AlphaFoldDB" id="A0A8X6T8C5"/>
<evidence type="ECO:0000313" key="3">
    <source>
        <dbReference type="Proteomes" id="UP000887013"/>
    </source>
</evidence>
<reference evidence="2" key="1">
    <citation type="submission" date="2020-08" db="EMBL/GenBank/DDBJ databases">
        <title>Multicomponent nature underlies the extraordinary mechanical properties of spider dragline silk.</title>
        <authorList>
            <person name="Kono N."/>
            <person name="Nakamura H."/>
            <person name="Mori M."/>
            <person name="Yoshida Y."/>
            <person name="Ohtoshi R."/>
            <person name="Malay A.D."/>
            <person name="Moran D.A.P."/>
            <person name="Tomita M."/>
            <person name="Numata K."/>
            <person name="Arakawa K."/>
        </authorList>
    </citation>
    <scope>NUCLEOTIDE SEQUENCE</scope>
</reference>
<dbReference type="Proteomes" id="UP000887013">
    <property type="component" value="Unassembled WGS sequence"/>
</dbReference>
<dbReference type="EMBL" id="BMAW01004152">
    <property type="protein sequence ID" value="GFS87266.1"/>
    <property type="molecule type" value="Genomic_DNA"/>
</dbReference>
<protein>
    <submittedName>
        <fullName evidence="2">Uncharacterized protein</fullName>
    </submittedName>
</protein>
<name>A0A8X6T8C5_NEPPI</name>
<keyword evidence="3" id="KW-1185">Reference proteome</keyword>
<feature type="compositionally biased region" description="Basic and acidic residues" evidence="1">
    <location>
        <begin position="1"/>
        <end position="15"/>
    </location>
</feature>
<gene>
    <name evidence="2" type="ORF">NPIL_331321</name>
</gene>
<accession>A0A8X6T8C5</accession>
<feature type="region of interest" description="Disordered" evidence="1">
    <location>
        <begin position="1"/>
        <end position="23"/>
    </location>
</feature>
<comment type="caution">
    <text evidence="2">The sequence shown here is derived from an EMBL/GenBank/DDBJ whole genome shotgun (WGS) entry which is preliminary data.</text>
</comment>